<dbReference type="Proteomes" id="UP000261931">
    <property type="component" value="Unassembled WGS sequence"/>
</dbReference>
<protein>
    <submittedName>
        <fullName evidence="3">XRE family transcriptional regulator</fullName>
    </submittedName>
</protein>
<dbReference type="Gene3D" id="3.30.450.180">
    <property type="match status" value="1"/>
</dbReference>
<proteinExistence type="predicted"/>
<dbReference type="PANTHER" id="PTHR35010">
    <property type="entry name" value="BLL4672 PROTEIN-RELATED"/>
    <property type="match status" value="1"/>
</dbReference>
<dbReference type="EMBL" id="QVLS01000007">
    <property type="protein sequence ID" value="RFP78317.1"/>
    <property type="molecule type" value="Genomic_DNA"/>
</dbReference>
<comment type="caution">
    <text evidence="3">The sequence shown here is derived from an EMBL/GenBank/DDBJ whole genome shotgun (WGS) entry which is preliminary data.</text>
</comment>
<dbReference type="InterPro" id="IPR010982">
    <property type="entry name" value="Lambda_DNA-bd_dom_sf"/>
</dbReference>
<dbReference type="InterPro" id="IPR041413">
    <property type="entry name" value="MLTR_LBD"/>
</dbReference>
<dbReference type="InterPro" id="IPR001387">
    <property type="entry name" value="Cro/C1-type_HTH"/>
</dbReference>
<organism evidence="3 4">
    <name type="scientific">Hydrogenophaga borbori</name>
    <dbReference type="NCBI Taxonomy" id="2294117"/>
    <lineage>
        <taxon>Bacteria</taxon>
        <taxon>Pseudomonadati</taxon>
        <taxon>Pseudomonadota</taxon>
        <taxon>Betaproteobacteria</taxon>
        <taxon>Burkholderiales</taxon>
        <taxon>Comamonadaceae</taxon>
        <taxon>Hydrogenophaga</taxon>
    </lineage>
</organism>
<dbReference type="Pfam" id="PF13560">
    <property type="entry name" value="HTH_31"/>
    <property type="match status" value="1"/>
</dbReference>
<keyword evidence="4" id="KW-1185">Reference proteome</keyword>
<dbReference type="SUPFAM" id="SSF47413">
    <property type="entry name" value="lambda repressor-like DNA-binding domains"/>
    <property type="match status" value="1"/>
</dbReference>
<gene>
    <name evidence="3" type="ORF">DY262_13525</name>
</gene>
<dbReference type="Gene3D" id="1.10.260.40">
    <property type="entry name" value="lambda repressor-like DNA-binding domains"/>
    <property type="match status" value="1"/>
</dbReference>
<evidence type="ECO:0000256" key="1">
    <source>
        <dbReference type="SAM" id="MobiDB-lite"/>
    </source>
</evidence>
<name>A0A372EIN7_9BURK</name>
<dbReference type="SMART" id="SM00530">
    <property type="entry name" value="HTH_XRE"/>
    <property type="match status" value="1"/>
</dbReference>
<feature type="domain" description="HTH cro/C1-type" evidence="2">
    <location>
        <begin position="47"/>
        <end position="101"/>
    </location>
</feature>
<dbReference type="GO" id="GO:0003677">
    <property type="term" value="F:DNA binding"/>
    <property type="evidence" value="ECO:0007669"/>
    <property type="project" value="InterPro"/>
</dbReference>
<dbReference type="CDD" id="cd00093">
    <property type="entry name" value="HTH_XRE"/>
    <property type="match status" value="1"/>
</dbReference>
<dbReference type="PANTHER" id="PTHR35010:SF4">
    <property type="entry name" value="BLL5781 PROTEIN"/>
    <property type="match status" value="1"/>
</dbReference>
<dbReference type="AlphaFoldDB" id="A0A372EIN7"/>
<accession>A0A372EIN7</accession>
<dbReference type="Pfam" id="PF17765">
    <property type="entry name" value="MLTR_LBD"/>
    <property type="match status" value="1"/>
</dbReference>
<evidence type="ECO:0000313" key="4">
    <source>
        <dbReference type="Proteomes" id="UP000261931"/>
    </source>
</evidence>
<reference evidence="3 4" key="1">
    <citation type="submission" date="2018-08" db="EMBL/GenBank/DDBJ databases">
        <title>Hydrogenophaga sp. LA-38 isolated from sludge.</title>
        <authorList>
            <person name="Im W.-T."/>
        </authorList>
    </citation>
    <scope>NUCLEOTIDE SEQUENCE [LARGE SCALE GENOMIC DNA]</scope>
    <source>
        <strain evidence="3 4">LA-38</strain>
    </source>
</reference>
<sequence length="304" mass="33800">MAPIVSATPQRVHDLPGHGRRPHPAYHAAMHAHRPHHAAPLPFGDHLRHWRQRRRLSQLELALQAEVSTRHLSCVETGRASPSREMVMRLSERLQVPPRERNALLVAAGFAPMYRERTLDDPAMAAARAAVQRILDAHEPWPALAMDRHWNLVMHNRLVPLLMQGMAPQLLQPPVNVLRLSLHPQGLAPRIHNLPQWREHLLERLRQQIATTGDAALAELAEELRALPAPAGGHGDGHHALPGEHLGVLMPFRLDTPLGELNLISTTTVFGTAVDITLQELALETFFPADEATAERLRAMAPTA</sequence>
<dbReference type="PROSITE" id="PS50943">
    <property type="entry name" value="HTH_CROC1"/>
    <property type="match status" value="1"/>
</dbReference>
<feature type="region of interest" description="Disordered" evidence="1">
    <location>
        <begin position="1"/>
        <end position="23"/>
    </location>
</feature>
<evidence type="ECO:0000313" key="3">
    <source>
        <dbReference type="EMBL" id="RFP78317.1"/>
    </source>
</evidence>
<evidence type="ECO:0000259" key="2">
    <source>
        <dbReference type="PROSITE" id="PS50943"/>
    </source>
</evidence>